<reference evidence="3" key="6">
    <citation type="journal article" date="2017" name="Nat. Commun.">
        <title>Evolutionary dynamics and genomic features of the Elizabethkingia anophelis 2015 to 2016 Wisconsin outbreak strain.</title>
        <authorList>
            <person name="Perrin A."/>
            <person name="Larsonneur E."/>
            <person name="Nicholson A.C."/>
            <person name="Edwards D.J."/>
            <person name="Gundlach K.M."/>
            <person name="Whitney A.M."/>
            <person name="Gulvik C.A."/>
            <person name="Bell M.E."/>
            <person name="Rendueles O."/>
            <person name="Cury J."/>
            <person name="Hugon P."/>
            <person name="Clermont D."/>
            <person name="Enouf V."/>
            <person name="Loparev V."/>
            <person name="Juieng P."/>
            <person name="Monson T."/>
            <person name="Warshauer D."/>
            <person name="Elbadawi L.I."/>
            <person name="Walters M.S."/>
            <person name="Crist M.B."/>
            <person name="Noble-Wang J."/>
            <person name="Borlaug G."/>
            <person name="Rocha E.P.C."/>
            <person name="Criscuolo A."/>
            <person name="Touchon M."/>
            <person name="Davis J.P."/>
            <person name="Holt K.E."/>
            <person name="McQuiston J.R."/>
            <person name="Brisse S."/>
        </authorList>
    </citation>
    <scope>NUCLEOTIDE SEQUENCE</scope>
</reference>
<evidence type="ECO:0000313" key="3">
    <source>
        <dbReference type="EMBL" id="DAC74532.1"/>
    </source>
</evidence>
<dbReference type="InterPro" id="IPR011006">
    <property type="entry name" value="CheY-like_superfamily"/>
</dbReference>
<evidence type="ECO:0000256" key="1">
    <source>
        <dbReference type="PROSITE-ProRule" id="PRU00169"/>
    </source>
</evidence>
<reference evidence="3" key="3">
    <citation type="journal article" date="2016" name="Genome Announc.">
        <title>Complete Genome Sequences of Four Strains from the 2015-2016 Elizabethkingia anophelis Outbreak.</title>
        <authorList>
            <person name="Nicholson A.C."/>
            <person name="Whitney A.M."/>
            <person name="Emery B.D."/>
            <person name="Bell M.E."/>
            <person name="Gartin J.T."/>
            <person name="Humrighouse B.W."/>
            <person name="Loparev V.N."/>
            <person name="Batra D."/>
            <person name="Sheth M."/>
            <person name="Rowe L.A."/>
            <person name="Juieng P."/>
            <person name="Knipe K."/>
            <person name="Gulvik C."/>
            <person name="McQuiston J.R."/>
        </authorList>
    </citation>
    <scope>NUCLEOTIDE SEQUENCE</scope>
</reference>
<proteinExistence type="predicted"/>
<dbReference type="EMBL" id="BK010591">
    <property type="protein sequence ID" value="DAC74532.1"/>
    <property type="molecule type" value="Genomic_DNA"/>
</dbReference>
<reference evidence="3" key="5">
    <citation type="journal article" date="2017" name="Genome Announc.">
        <title>Complete Circularized Genome Sequences of Four Strains of Elizabethkingia anophelis, Including Two Novel Strains Isolated from Wild-Caught Anopheles sinensis.</title>
        <authorList>
            <person name="Pei D."/>
            <person name="Nicholson A.C."/>
            <person name="Jiang J."/>
            <person name="Chen H."/>
            <person name="Whitney A.M."/>
            <person name="Villarma A."/>
            <person name="Bell M."/>
            <person name="Humrighouse B."/>
            <person name="Rowe L.A."/>
            <person name="Sheth M."/>
            <person name="Batra D."/>
            <person name="Juieng P."/>
            <person name="Loparev V.N."/>
            <person name="McQuiston J.R."/>
            <person name="Lan Y."/>
            <person name="Ma Y."/>
            <person name="Xu J."/>
        </authorList>
    </citation>
    <scope>NUCLEOTIDE SEQUENCE</scope>
</reference>
<reference evidence="3" key="4">
    <citation type="journal article" date="2016" name="Sci. Rep.">
        <title>Genomic epidemiology and global diversity of the emerging bacterial pathogen Elizabethkingia anophelis.</title>
        <authorList>
            <person name="Breurec S."/>
            <person name="Criscuolo A."/>
            <person name="Diancourt L."/>
            <person name="Rendueles O."/>
            <person name="Vandenbogaert M."/>
            <person name="Passet V."/>
            <person name="Caro V."/>
            <person name="Rocha E.P."/>
            <person name="Touchon M."/>
            <person name="Brisse S."/>
        </authorList>
    </citation>
    <scope>NUCLEOTIDE SEQUENCE</scope>
</reference>
<name>A0A455ZCJ2_9FLAO</name>
<dbReference type="InterPro" id="IPR001789">
    <property type="entry name" value="Sig_transdc_resp-reg_receiver"/>
</dbReference>
<dbReference type="AlphaFoldDB" id="A0A455ZCJ2"/>
<accession>A0A455ZCJ2</accession>
<protein>
    <recommendedName>
        <fullName evidence="2">Response regulatory domain-containing protein</fullName>
    </recommendedName>
</protein>
<evidence type="ECO:0000259" key="2">
    <source>
        <dbReference type="PROSITE" id="PS50110"/>
    </source>
</evidence>
<sequence length="131" mass="14639">METGTAQQKITLGFINDKSPILDFICNDLTNSGIEILFQSENIENGLSQLSAFAKFPDVCVIDLDFYDKNILSQLQELKTQHPTIRLIAHSDIDDEKVGKALLDIGFSSYLLIGSDTNDFRRVIEIQTNNG</sequence>
<dbReference type="GO" id="GO:0000160">
    <property type="term" value="P:phosphorelay signal transduction system"/>
    <property type="evidence" value="ECO:0007669"/>
    <property type="project" value="InterPro"/>
</dbReference>
<dbReference type="Gene3D" id="3.40.50.2300">
    <property type="match status" value="1"/>
</dbReference>
<feature type="modified residue" description="4-aspartylphosphate" evidence="1">
    <location>
        <position position="63"/>
    </location>
</feature>
<reference evidence="3" key="2">
    <citation type="journal article" date="2014" name="PLoS ONE">
        <title>Insights from the genome annotation of Elizabethkingia anophelis from the malaria vector Anopheles gambiae.</title>
        <authorList>
            <person name="Kukutla P."/>
            <person name="Lindberg B.G."/>
            <person name="Pei D."/>
            <person name="Rayl M."/>
            <person name="Yu W."/>
            <person name="Steritz M."/>
            <person name="Faye I."/>
            <person name="Xu J."/>
        </authorList>
    </citation>
    <scope>NUCLEOTIDE SEQUENCE</scope>
</reference>
<keyword evidence="1" id="KW-0597">Phosphoprotein</keyword>
<organism evidence="3">
    <name type="scientific">Elizabethkingia anophelis</name>
    <dbReference type="NCBI Taxonomy" id="1117645"/>
    <lineage>
        <taxon>Bacteria</taxon>
        <taxon>Pseudomonadati</taxon>
        <taxon>Bacteroidota</taxon>
        <taxon>Flavobacteriia</taxon>
        <taxon>Flavobacteriales</taxon>
        <taxon>Weeksellaceae</taxon>
        <taxon>Elizabethkingia</taxon>
    </lineage>
</organism>
<reference evidence="3" key="8">
    <citation type="journal article" date="2018" name="J. ISSAAS">
        <title>In Silico Identification of Three Types of Integrative and Conjugative Elements (ICEs) in Elizabethkingia anophelis Strains Isolated from Around the World.</title>
        <authorList>
            <person name="Xu J."/>
            <person name="Pei D."/>
            <person name="Nicholson A."/>
            <person name="Lan Y."/>
            <person name="Xia Q."/>
        </authorList>
    </citation>
    <scope>NUCLEOTIDE SEQUENCE</scope>
</reference>
<reference evidence="3" key="1">
    <citation type="journal article" date="2014" name="Genome Biol. Evol.">
        <title>Comparative genomic analysis of malaria mosquito vector-associated novel pathogen Elizabethkingia anophelis.</title>
        <authorList>
            <person name="Teo J."/>
            <person name="Tan S.Y."/>
            <person name="Liu Y."/>
            <person name="Tay M."/>
            <person name="Ding Y."/>
            <person name="Li Y."/>
            <person name="Kjelleberg S."/>
            <person name="Givskov M."/>
            <person name="Lin R.T."/>
            <person name="Yang L."/>
        </authorList>
    </citation>
    <scope>NUCLEOTIDE SEQUENCE</scope>
</reference>
<reference evidence="3" key="7">
    <citation type="journal article" date="2017" name="Sci. Rep.">
        <title>Genomic features, phylogenetic relationships, and comparative genomics of Elizabethkingia anophelis strain EM361-97 isolated in Taiwan.</title>
        <authorList>
            <person name="Lin J.N."/>
            <person name="Lai C.H."/>
            <person name="Yang C.H."/>
            <person name="Huang Y.H."/>
            <person name="Lin H.H."/>
        </authorList>
    </citation>
    <scope>NUCLEOTIDE SEQUENCE</scope>
</reference>
<dbReference type="SUPFAM" id="SSF52172">
    <property type="entry name" value="CheY-like"/>
    <property type="match status" value="1"/>
</dbReference>
<dbReference type="RefSeq" id="WP_078690868.1">
    <property type="nucleotide sequence ID" value="NZ_MAHA01000013.1"/>
</dbReference>
<feature type="domain" description="Response regulatory" evidence="2">
    <location>
        <begin position="11"/>
        <end position="128"/>
    </location>
</feature>
<dbReference type="PROSITE" id="PS50110">
    <property type="entry name" value="RESPONSE_REGULATORY"/>
    <property type="match status" value="1"/>
</dbReference>